<gene>
    <name evidence="3" type="ORF">LNQ82_07695</name>
</gene>
<evidence type="ECO:0000313" key="3">
    <source>
        <dbReference type="EMBL" id="URD67071.1"/>
    </source>
</evidence>
<name>A0AAE9KZ85_9NEIS</name>
<keyword evidence="2" id="KW-0732">Signal</keyword>
<evidence type="ECO:0000256" key="1">
    <source>
        <dbReference type="SAM" id="MobiDB-lite"/>
    </source>
</evidence>
<dbReference type="EMBL" id="CP097501">
    <property type="protein sequence ID" value="URD67071.1"/>
    <property type="molecule type" value="Genomic_DNA"/>
</dbReference>
<protein>
    <submittedName>
        <fullName evidence="3">Excinuclease</fullName>
    </submittedName>
</protein>
<sequence length="171" mass="17984">MSRMLKPLLLASLAAISLSACQSNGAASSNHDAAASESHNNTCRQTRGDTASGGRNVLYRCNGQAVLASAEAKSILSGGATISFGGGGSVIRNNMITRQAARRFGKSDEAACERAYINAAKKFQETAAKHGGKRVSNFQSYLNKRTLGGGQYECEVGTFHARVVIQADIAR</sequence>
<feature type="signal peptide" evidence="2">
    <location>
        <begin position="1"/>
        <end position="26"/>
    </location>
</feature>
<organism evidence="3 4">
    <name type="scientific">Conchiformibius steedae DSM 2580</name>
    <dbReference type="NCBI Taxonomy" id="1121352"/>
    <lineage>
        <taxon>Bacteria</taxon>
        <taxon>Pseudomonadati</taxon>
        <taxon>Pseudomonadota</taxon>
        <taxon>Betaproteobacteria</taxon>
        <taxon>Neisseriales</taxon>
        <taxon>Neisseriaceae</taxon>
        <taxon>Conchiformibius</taxon>
    </lineage>
</organism>
<evidence type="ECO:0000313" key="4">
    <source>
        <dbReference type="Proteomes" id="UP001056819"/>
    </source>
</evidence>
<reference evidence="3" key="1">
    <citation type="submission" date="2022-05" db="EMBL/GenBank/DDBJ databases">
        <title>Alysiella filiformis genome sequencing.</title>
        <authorList>
            <person name="Viehboeck T."/>
        </authorList>
    </citation>
    <scope>NUCLEOTIDE SEQUENCE</scope>
    <source>
        <strain evidence="3">DSM 2580</strain>
    </source>
</reference>
<accession>A0AAE9KZ85</accession>
<dbReference type="PROSITE" id="PS51257">
    <property type="entry name" value="PROKAR_LIPOPROTEIN"/>
    <property type="match status" value="1"/>
</dbReference>
<feature type="chain" id="PRO_5041923165" evidence="2">
    <location>
        <begin position="27"/>
        <end position="171"/>
    </location>
</feature>
<dbReference type="AlphaFoldDB" id="A0AAE9KZ85"/>
<dbReference type="Proteomes" id="UP001056819">
    <property type="component" value="Chromosome"/>
</dbReference>
<evidence type="ECO:0000256" key="2">
    <source>
        <dbReference type="SAM" id="SignalP"/>
    </source>
</evidence>
<feature type="region of interest" description="Disordered" evidence="1">
    <location>
        <begin position="29"/>
        <end position="49"/>
    </location>
</feature>
<proteinExistence type="predicted"/>